<evidence type="ECO:0000256" key="1">
    <source>
        <dbReference type="ARBA" id="ARBA00022723"/>
    </source>
</evidence>
<dbReference type="Gene3D" id="1.10.1280.10">
    <property type="entry name" value="Di-copper center containing domain from catechol oxidase"/>
    <property type="match status" value="1"/>
</dbReference>
<dbReference type="InterPro" id="IPR008922">
    <property type="entry name" value="Di-copper_centre_dom_sf"/>
</dbReference>
<dbReference type="PANTHER" id="PTHR11474">
    <property type="entry name" value="TYROSINASE FAMILY MEMBER"/>
    <property type="match status" value="1"/>
</dbReference>
<keyword evidence="5" id="KW-1185">Reference proteome</keyword>
<reference evidence="4" key="1">
    <citation type="submission" date="2022-09" db="EMBL/GenBank/DDBJ databases">
        <title>Fusarium specimens isolated from Avocado Roots.</title>
        <authorList>
            <person name="Stajich J."/>
            <person name="Roper C."/>
            <person name="Heimlech-Rivalta G."/>
        </authorList>
    </citation>
    <scope>NUCLEOTIDE SEQUENCE</scope>
    <source>
        <strain evidence="4">A02</strain>
    </source>
</reference>
<dbReference type="AlphaFoldDB" id="A0A9W8QZZ2"/>
<dbReference type="PANTHER" id="PTHR11474:SF126">
    <property type="entry name" value="TYROSINASE-LIKE PROTEIN TYR-1-RELATED"/>
    <property type="match status" value="1"/>
</dbReference>
<gene>
    <name evidence="4" type="ORF">NW755_011448</name>
</gene>
<dbReference type="PRINTS" id="PR00092">
    <property type="entry name" value="TYROSINASE"/>
</dbReference>
<evidence type="ECO:0000313" key="5">
    <source>
        <dbReference type="Proteomes" id="UP001152087"/>
    </source>
</evidence>
<dbReference type="Proteomes" id="UP001152087">
    <property type="component" value="Unassembled WGS sequence"/>
</dbReference>
<organism evidence="4 5">
    <name type="scientific">Fusarium falciforme</name>
    <dbReference type="NCBI Taxonomy" id="195108"/>
    <lineage>
        <taxon>Eukaryota</taxon>
        <taxon>Fungi</taxon>
        <taxon>Dikarya</taxon>
        <taxon>Ascomycota</taxon>
        <taxon>Pezizomycotina</taxon>
        <taxon>Sordariomycetes</taxon>
        <taxon>Hypocreomycetidae</taxon>
        <taxon>Hypocreales</taxon>
        <taxon>Nectriaceae</taxon>
        <taxon>Fusarium</taxon>
        <taxon>Fusarium solani species complex</taxon>
    </lineage>
</organism>
<feature type="domain" description="Tyrosinase copper-binding" evidence="3">
    <location>
        <begin position="159"/>
        <end position="170"/>
    </location>
</feature>
<dbReference type="PROSITE" id="PS00498">
    <property type="entry name" value="TYROSINASE_2"/>
    <property type="match status" value="1"/>
</dbReference>
<dbReference type="InterPro" id="IPR002227">
    <property type="entry name" value="Tyrosinase_Cu-bd"/>
</dbReference>
<keyword evidence="2" id="KW-0186">Copper</keyword>
<dbReference type="InterPro" id="IPR050316">
    <property type="entry name" value="Tyrosinase/Hemocyanin"/>
</dbReference>
<evidence type="ECO:0000313" key="4">
    <source>
        <dbReference type="EMBL" id="KAJ4180913.1"/>
    </source>
</evidence>
<accession>A0A9W8QZZ2</accession>
<name>A0A9W8QZZ2_9HYPO</name>
<sequence>MKARPRSSSGRSVNFQDADELQPFSYWDWSLDTSDVPGSSIWDVRPGPNGTNTSKCIQDGPFKDLRVHYSQLGTKEHCLERELNDGTEEAGDMPAQFYTPEVVNKVQQITNYNDYRIELEGGPYGALHSAIGGDMTPSTSPNGESIAKADESVAKFPLDPIFFLHHGQIDRLWTLWQAKDQDNRALDYSGIKTEDQFDGVPPPPASLRDIMPILGLVADVPVEDYMSTLGGPLCYRY</sequence>
<dbReference type="SUPFAM" id="SSF48056">
    <property type="entry name" value="Di-copper centre-containing domain"/>
    <property type="match status" value="1"/>
</dbReference>
<evidence type="ECO:0000259" key="3">
    <source>
        <dbReference type="PROSITE" id="PS00498"/>
    </source>
</evidence>
<dbReference type="GO" id="GO:0046872">
    <property type="term" value="F:metal ion binding"/>
    <property type="evidence" value="ECO:0007669"/>
    <property type="project" value="UniProtKB-KW"/>
</dbReference>
<protein>
    <recommendedName>
        <fullName evidence="3">Tyrosinase copper-binding domain-containing protein</fullName>
    </recommendedName>
</protein>
<comment type="caution">
    <text evidence="4">The sequence shown here is derived from an EMBL/GenBank/DDBJ whole genome shotgun (WGS) entry which is preliminary data.</text>
</comment>
<dbReference type="GO" id="GO:0016491">
    <property type="term" value="F:oxidoreductase activity"/>
    <property type="evidence" value="ECO:0007669"/>
    <property type="project" value="InterPro"/>
</dbReference>
<keyword evidence="1" id="KW-0479">Metal-binding</keyword>
<evidence type="ECO:0000256" key="2">
    <source>
        <dbReference type="ARBA" id="ARBA00023008"/>
    </source>
</evidence>
<proteinExistence type="predicted"/>
<dbReference type="Pfam" id="PF00264">
    <property type="entry name" value="Tyrosinase"/>
    <property type="match status" value="1"/>
</dbReference>
<dbReference type="EMBL" id="JAOQAV010000044">
    <property type="protein sequence ID" value="KAJ4180913.1"/>
    <property type="molecule type" value="Genomic_DNA"/>
</dbReference>